<keyword evidence="3" id="KW-1185">Reference proteome</keyword>
<evidence type="ECO:0000313" key="3">
    <source>
        <dbReference type="Proteomes" id="UP000289703"/>
    </source>
</evidence>
<gene>
    <name evidence="2" type="ORF">EO244_13420</name>
</gene>
<protein>
    <submittedName>
        <fullName evidence="2">Uncharacterized protein</fullName>
    </submittedName>
</protein>
<reference evidence="2 3" key="1">
    <citation type="submission" date="2019-01" db="EMBL/GenBank/DDBJ databases">
        <title>Ancylomarina salipaludis sp. nov., isolated from a salt marsh.</title>
        <authorList>
            <person name="Yoon J.-H."/>
        </authorList>
    </citation>
    <scope>NUCLEOTIDE SEQUENCE [LARGE SCALE GENOMIC DNA]</scope>
    <source>
        <strain evidence="2 3">SHSM-M15</strain>
    </source>
</reference>
<feature type="transmembrane region" description="Helical" evidence="1">
    <location>
        <begin position="36"/>
        <end position="59"/>
    </location>
</feature>
<dbReference type="RefSeq" id="WP_129255201.1">
    <property type="nucleotide sequence ID" value="NZ_SAXA01000013.1"/>
</dbReference>
<keyword evidence="1" id="KW-0472">Membrane</keyword>
<keyword evidence="1" id="KW-0812">Transmembrane</keyword>
<dbReference type="AlphaFoldDB" id="A0A4Q1JKD7"/>
<comment type="caution">
    <text evidence="2">The sequence shown here is derived from an EMBL/GenBank/DDBJ whole genome shotgun (WGS) entry which is preliminary data.</text>
</comment>
<sequence length="138" mass="16142">METLLTLSKFLLLGLLIAFPFPLLKALRLRVGNKAYLLSYILLSLLFLGILMFLIAWWADQSQMILLSHYGFDHDAMSDVERFRHVAQENMERVKSLQRRSLGIGWPLKAMFGFVIFIPYLFIVYFVSLLINRIKNKE</sequence>
<evidence type="ECO:0000256" key="1">
    <source>
        <dbReference type="SAM" id="Phobius"/>
    </source>
</evidence>
<evidence type="ECO:0000313" key="2">
    <source>
        <dbReference type="EMBL" id="RXQ90404.1"/>
    </source>
</evidence>
<keyword evidence="1" id="KW-1133">Transmembrane helix</keyword>
<feature type="transmembrane region" description="Helical" evidence="1">
    <location>
        <begin position="110"/>
        <end position="131"/>
    </location>
</feature>
<accession>A0A4Q1JKD7</accession>
<dbReference type="Proteomes" id="UP000289703">
    <property type="component" value="Unassembled WGS sequence"/>
</dbReference>
<dbReference type="OrthoDB" id="1493979at2"/>
<organism evidence="2 3">
    <name type="scientific">Ancylomarina salipaludis</name>
    <dbReference type="NCBI Taxonomy" id="2501299"/>
    <lineage>
        <taxon>Bacteria</taxon>
        <taxon>Pseudomonadati</taxon>
        <taxon>Bacteroidota</taxon>
        <taxon>Bacteroidia</taxon>
        <taxon>Marinilabiliales</taxon>
        <taxon>Marinifilaceae</taxon>
        <taxon>Ancylomarina</taxon>
    </lineage>
</organism>
<proteinExistence type="predicted"/>
<feature type="transmembrane region" description="Helical" evidence="1">
    <location>
        <begin position="6"/>
        <end position="24"/>
    </location>
</feature>
<name>A0A4Q1JKD7_9BACT</name>
<dbReference type="EMBL" id="SAXA01000013">
    <property type="protein sequence ID" value="RXQ90404.1"/>
    <property type="molecule type" value="Genomic_DNA"/>
</dbReference>